<dbReference type="InterPro" id="IPR050640">
    <property type="entry name" value="Bact_2-comp_sensor_kinase"/>
</dbReference>
<evidence type="ECO:0000259" key="2">
    <source>
        <dbReference type="Pfam" id="PF06580"/>
    </source>
</evidence>
<feature type="transmembrane region" description="Helical" evidence="1">
    <location>
        <begin position="147"/>
        <end position="166"/>
    </location>
</feature>
<feature type="transmembrane region" description="Helical" evidence="1">
    <location>
        <begin position="234"/>
        <end position="257"/>
    </location>
</feature>
<accession>K1L3A2</accession>
<gene>
    <name evidence="3" type="primary">ypdA_1</name>
    <name evidence="3" type="ORF">B879_00423</name>
</gene>
<feature type="transmembrane region" description="Helical" evidence="1">
    <location>
        <begin position="172"/>
        <end position="195"/>
    </location>
</feature>
<evidence type="ECO:0000256" key="1">
    <source>
        <dbReference type="SAM" id="Phobius"/>
    </source>
</evidence>
<dbReference type="EMBL" id="AMGM01000004">
    <property type="protein sequence ID" value="EKB50895.1"/>
    <property type="molecule type" value="Genomic_DNA"/>
</dbReference>
<feature type="transmembrane region" description="Helical" evidence="1">
    <location>
        <begin position="112"/>
        <end position="135"/>
    </location>
</feature>
<proteinExistence type="predicted"/>
<feature type="domain" description="Signal transduction histidine kinase internal region" evidence="2">
    <location>
        <begin position="279"/>
        <end position="357"/>
    </location>
</feature>
<feature type="transmembrane region" description="Helical" evidence="1">
    <location>
        <begin position="80"/>
        <end position="100"/>
    </location>
</feature>
<dbReference type="Pfam" id="PF06580">
    <property type="entry name" value="His_kinase"/>
    <property type="match status" value="1"/>
</dbReference>
<dbReference type="InterPro" id="IPR036890">
    <property type="entry name" value="HATPase_C_sf"/>
</dbReference>
<dbReference type="AlphaFoldDB" id="K1L3A2"/>
<dbReference type="GO" id="GO:0016020">
    <property type="term" value="C:membrane"/>
    <property type="evidence" value="ECO:0007669"/>
    <property type="project" value="InterPro"/>
</dbReference>
<reference evidence="3 4" key="1">
    <citation type="journal article" date="2012" name="J. Bacteriol.">
        <title>Draft Genome Sequence of Cecembia lonarensis Strain LW9T, Isolated from Lonar Lake, a Haloalkaline Lake in India.</title>
        <authorList>
            <person name="Shivaji S."/>
            <person name="Ara S."/>
            <person name="Singh A."/>
            <person name="Pinnaka A.K."/>
        </authorList>
    </citation>
    <scope>NUCLEOTIDE SEQUENCE [LARGE SCALE GENOMIC DNA]</scope>
    <source>
        <strain evidence="3 4">LW9</strain>
    </source>
</reference>
<feature type="transmembrane region" description="Helical" evidence="1">
    <location>
        <begin position="12"/>
        <end position="30"/>
    </location>
</feature>
<dbReference type="SUPFAM" id="SSF55874">
    <property type="entry name" value="ATPase domain of HSP90 chaperone/DNA topoisomerase II/histidine kinase"/>
    <property type="match status" value="1"/>
</dbReference>
<keyword evidence="1" id="KW-0472">Membrane</keyword>
<dbReference type="OrthoDB" id="9792992at2"/>
<evidence type="ECO:0000313" key="3">
    <source>
        <dbReference type="EMBL" id="EKB50895.1"/>
    </source>
</evidence>
<organism evidence="3 4">
    <name type="scientific">Cecembia lonarensis (strain CCUG 58316 / KCTC 22772 / LW9)</name>
    <dbReference type="NCBI Taxonomy" id="1225176"/>
    <lineage>
        <taxon>Bacteria</taxon>
        <taxon>Pseudomonadati</taxon>
        <taxon>Bacteroidota</taxon>
        <taxon>Cytophagia</taxon>
        <taxon>Cytophagales</taxon>
        <taxon>Cyclobacteriaceae</taxon>
        <taxon>Cecembia</taxon>
    </lineage>
</organism>
<name>K1L3A2_CECL9</name>
<dbReference type="Proteomes" id="UP000004478">
    <property type="component" value="Unassembled WGS sequence"/>
</dbReference>
<feature type="transmembrane region" description="Helical" evidence="1">
    <location>
        <begin position="207"/>
        <end position="228"/>
    </location>
</feature>
<keyword evidence="1" id="KW-1133">Transmembrane helix</keyword>
<evidence type="ECO:0000313" key="4">
    <source>
        <dbReference type="Proteomes" id="UP000004478"/>
    </source>
</evidence>
<dbReference type="PANTHER" id="PTHR34220:SF7">
    <property type="entry name" value="SENSOR HISTIDINE KINASE YPDA"/>
    <property type="match status" value="1"/>
</dbReference>
<protein>
    <submittedName>
        <fullName evidence="3">Inner membrane protein ypdA</fullName>
    </submittedName>
</protein>
<dbReference type="Gene3D" id="3.30.565.10">
    <property type="entry name" value="Histidine kinase-like ATPase, C-terminal domain"/>
    <property type="match status" value="1"/>
</dbReference>
<keyword evidence="1" id="KW-0812">Transmembrane</keyword>
<sequence length="471" mass="54592">MKENRLPFQQIEWWVVALVFLSIILSNILSANPFYSNYQDDYMGKYFAKLFIPIILITTFYLVHMKLIPGYFEERVKWKYGSLLFLVAFFSFVLTGAFSVSNDITKDFFMPFYFNTIAIYIGYLIFVYIMGQILAPPRLENYKPYNIVRLSAIYLFVFLFLFQFQGLGSEPIAVLFAIIIPSLILIFFYNFFLIYKNKKAGNVSTANLYLLLLAVSILLIFSLIGISNVNFPPFFFLGLAISVLVVAVLIPISNLFIEKYDIFQSEIRQLTSTVDQSKANLDFLRSQINPHFLFNILNTLYGSALQEKAEKTAESIQKLGDMMRFMLHENHRESIPLQHEKEYLTNYVALQELRLNDHEYIDIHFSRSESPCNGQISPMLLIPFVENAFKHGVSLQKKSWIKINLRCLEGSVHLDVNNSIHRGTAEDPEKKSSGIGLLNVKQRLQLLYPGKHELIIRENDEEYFVHLSIKL</sequence>
<dbReference type="RefSeq" id="WP_009183472.1">
    <property type="nucleotide sequence ID" value="NZ_AMGM01000004.1"/>
</dbReference>
<dbReference type="InterPro" id="IPR010559">
    <property type="entry name" value="Sig_transdc_His_kin_internal"/>
</dbReference>
<keyword evidence="4" id="KW-1185">Reference proteome</keyword>
<dbReference type="PANTHER" id="PTHR34220">
    <property type="entry name" value="SENSOR HISTIDINE KINASE YPDA"/>
    <property type="match status" value="1"/>
</dbReference>
<dbReference type="GO" id="GO:0000155">
    <property type="term" value="F:phosphorelay sensor kinase activity"/>
    <property type="evidence" value="ECO:0007669"/>
    <property type="project" value="InterPro"/>
</dbReference>
<comment type="caution">
    <text evidence="3">The sequence shown here is derived from an EMBL/GenBank/DDBJ whole genome shotgun (WGS) entry which is preliminary data.</text>
</comment>
<feature type="transmembrane region" description="Helical" evidence="1">
    <location>
        <begin position="50"/>
        <end position="68"/>
    </location>
</feature>